<dbReference type="InterPro" id="IPR044742">
    <property type="entry name" value="DEAD/DEAH_RhlB"/>
</dbReference>
<feature type="domain" description="Helicase ATP-binding" evidence="8">
    <location>
        <begin position="36"/>
        <end position="206"/>
    </location>
</feature>
<dbReference type="InterPro" id="IPR000629">
    <property type="entry name" value="RNA-helicase_DEAD-box_CS"/>
</dbReference>
<keyword evidence="2 7" id="KW-0378">Hydrolase</keyword>
<protein>
    <submittedName>
        <fullName evidence="11">ATP-dependent RNA helicase DbpA</fullName>
    </submittedName>
</protein>
<dbReference type="PROSITE" id="PS00039">
    <property type="entry name" value="DEAD_ATP_HELICASE"/>
    <property type="match status" value="1"/>
</dbReference>
<dbReference type="CDD" id="cd18787">
    <property type="entry name" value="SF2_C_DEAD"/>
    <property type="match status" value="1"/>
</dbReference>
<dbReference type="Pfam" id="PF00270">
    <property type="entry name" value="DEAD"/>
    <property type="match status" value="1"/>
</dbReference>
<dbReference type="PROSITE" id="PS51195">
    <property type="entry name" value="Q_MOTIF"/>
    <property type="match status" value="1"/>
</dbReference>
<dbReference type="PANTHER" id="PTHR47959:SF1">
    <property type="entry name" value="ATP-DEPENDENT RNA HELICASE DBPA"/>
    <property type="match status" value="1"/>
</dbReference>
<dbReference type="GO" id="GO:0016787">
    <property type="term" value="F:hydrolase activity"/>
    <property type="evidence" value="ECO:0007669"/>
    <property type="project" value="UniProtKB-KW"/>
</dbReference>
<evidence type="ECO:0000256" key="3">
    <source>
        <dbReference type="ARBA" id="ARBA00022806"/>
    </source>
</evidence>
<evidence type="ECO:0000259" key="8">
    <source>
        <dbReference type="PROSITE" id="PS51192"/>
    </source>
</evidence>
<reference evidence="12" key="1">
    <citation type="submission" date="2019-05" db="EMBL/GenBank/DDBJ databases">
        <title>Complete genome sequencing of Absiella argi strain JCM 30884.</title>
        <authorList>
            <person name="Sakamoto M."/>
            <person name="Murakami T."/>
            <person name="Mori H."/>
        </authorList>
    </citation>
    <scope>NUCLEOTIDE SEQUENCE [LARGE SCALE GENOMIC DNA]</scope>
    <source>
        <strain evidence="12">JCM 30884</strain>
    </source>
</reference>
<dbReference type="Gene3D" id="3.30.70.330">
    <property type="match status" value="1"/>
</dbReference>
<dbReference type="InterPro" id="IPR014014">
    <property type="entry name" value="RNA_helicase_DEAD_Q_motif"/>
</dbReference>
<evidence type="ECO:0000256" key="5">
    <source>
        <dbReference type="ARBA" id="ARBA00038437"/>
    </source>
</evidence>
<dbReference type="Pfam" id="PF03880">
    <property type="entry name" value="DbpA"/>
    <property type="match status" value="1"/>
</dbReference>
<dbReference type="CDD" id="cd00268">
    <property type="entry name" value="DEADc"/>
    <property type="match status" value="1"/>
</dbReference>
<comment type="similarity">
    <text evidence="5 7">Belongs to the DEAD box helicase family.</text>
</comment>
<feature type="short sequence motif" description="Q motif" evidence="6">
    <location>
        <begin position="5"/>
        <end position="33"/>
    </location>
</feature>
<evidence type="ECO:0000256" key="4">
    <source>
        <dbReference type="ARBA" id="ARBA00022840"/>
    </source>
</evidence>
<organism evidence="11 12">
    <name type="scientific">Amedibacterium intestinale</name>
    <dbReference type="NCBI Taxonomy" id="2583452"/>
    <lineage>
        <taxon>Bacteria</taxon>
        <taxon>Bacillati</taxon>
        <taxon>Bacillota</taxon>
        <taxon>Erysipelotrichia</taxon>
        <taxon>Erysipelotrichales</taxon>
        <taxon>Erysipelotrichaceae</taxon>
        <taxon>Amedibacterium</taxon>
    </lineage>
</organism>
<evidence type="ECO:0000256" key="1">
    <source>
        <dbReference type="ARBA" id="ARBA00022741"/>
    </source>
</evidence>
<dbReference type="GO" id="GO:0005829">
    <property type="term" value="C:cytosol"/>
    <property type="evidence" value="ECO:0007669"/>
    <property type="project" value="TreeGrafter"/>
</dbReference>
<evidence type="ECO:0000256" key="2">
    <source>
        <dbReference type="ARBA" id="ARBA00022801"/>
    </source>
</evidence>
<dbReference type="SUPFAM" id="SSF52540">
    <property type="entry name" value="P-loop containing nucleoside triphosphate hydrolases"/>
    <property type="match status" value="1"/>
</dbReference>
<dbReference type="InterPro" id="IPR014001">
    <property type="entry name" value="Helicase_ATP-bd"/>
</dbReference>
<gene>
    <name evidence="11" type="primary">dbpA</name>
    <name evidence="11" type="ORF">Aargi30884_19760</name>
</gene>
<dbReference type="SMART" id="SM00487">
    <property type="entry name" value="DEXDc"/>
    <property type="match status" value="1"/>
</dbReference>
<dbReference type="GO" id="GO:0005524">
    <property type="term" value="F:ATP binding"/>
    <property type="evidence" value="ECO:0007669"/>
    <property type="project" value="UniProtKB-KW"/>
</dbReference>
<dbReference type="InterPro" id="IPR012677">
    <property type="entry name" value="Nucleotide-bd_a/b_plait_sf"/>
</dbReference>
<dbReference type="CDD" id="cd12500">
    <property type="entry name" value="RRM_BsYxiN_like"/>
    <property type="match status" value="1"/>
</dbReference>
<keyword evidence="1 7" id="KW-0547">Nucleotide-binding</keyword>
<feature type="domain" description="Helicase C-terminal" evidence="9">
    <location>
        <begin position="233"/>
        <end position="386"/>
    </location>
</feature>
<sequence length="483" mass="55103">MGDGMLFRECELDASIQKALDKLGYEEMYEVQQKVIPLLCAKENVVVQARTGSGKTAAYLLPLIQNIIWEEKEAQALILVPTRELALQVKEEFDMLSTYRRLKSVAIFGKQPYKFQIEDLKQRTHVVIGTPGRVLDHLKRGTLSLRSLSYVVIDEADEMLKMGFFENMKEILSYLPVNCVSCLCSATMPEKIQELIMETLPNAHVLHIKEEEMDISSLSQCVYEVAEKDKLSFLEKLLCMEQPDTCMIFAKTQERVRNICEDLHELGMDVDMLHGGMLQEDRIMNINDFKKGKLRILVCSDVGARGIDVQDVSHIINYDVPKNGEVYIHRMGRTARANGLQGKIISLISDDNKERIQELESYLGYSLMKGEKEKVEQIEIQEEMIHHLKKPQKEKRKKNEELKKDTCKLYINKGKSKKIRAGDIVGAICQIEGIQSEDIGVIQVQEHQSYVDILNGKGKEVLKALNQKTIKGKKIKVEVAKEN</sequence>
<name>A0A6N4TJS9_9FIRM</name>
<dbReference type="Pfam" id="PF00271">
    <property type="entry name" value="Helicase_C"/>
    <property type="match status" value="1"/>
</dbReference>
<accession>A0A6N4TJS9</accession>
<dbReference type="InterPro" id="IPR005580">
    <property type="entry name" value="DbpA/CsdA_RNA-bd_dom"/>
</dbReference>
<keyword evidence="3 7" id="KW-0347">Helicase</keyword>
<dbReference type="Proteomes" id="UP000464754">
    <property type="component" value="Chromosome"/>
</dbReference>
<dbReference type="PROSITE" id="PS51192">
    <property type="entry name" value="HELICASE_ATP_BIND_1"/>
    <property type="match status" value="1"/>
</dbReference>
<keyword evidence="12" id="KW-1185">Reference proteome</keyword>
<dbReference type="InterPro" id="IPR027417">
    <property type="entry name" value="P-loop_NTPase"/>
</dbReference>
<evidence type="ECO:0000256" key="6">
    <source>
        <dbReference type="PROSITE-ProRule" id="PRU00552"/>
    </source>
</evidence>
<dbReference type="InterPro" id="IPR001650">
    <property type="entry name" value="Helicase_C-like"/>
</dbReference>
<dbReference type="InterPro" id="IPR011545">
    <property type="entry name" value="DEAD/DEAH_box_helicase_dom"/>
</dbReference>
<dbReference type="PROSITE" id="PS51194">
    <property type="entry name" value="HELICASE_CTER"/>
    <property type="match status" value="1"/>
</dbReference>
<dbReference type="EMBL" id="AP019695">
    <property type="protein sequence ID" value="BBK23073.1"/>
    <property type="molecule type" value="Genomic_DNA"/>
</dbReference>
<evidence type="ECO:0000313" key="12">
    <source>
        <dbReference type="Proteomes" id="UP000464754"/>
    </source>
</evidence>
<proteinExistence type="inferred from homology"/>
<evidence type="ECO:0000256" key="7">
    <source>
        <dbReference type="RuleBase" id="RU000492"/>
    </source>
</evidence>
<dbReference type="KEGG" id="aarg:Aargi30884_19760"/>
<feature type="domain" description="DEAD-box RNA helicase Q" evidence="10">
    <location>
        <begin position="5"/>
        <end position="33"/>
    </location>
</feature>
<dbReference type="AlphaFoldDB" id="A0A6N4TJS9"/>
<dbReference type="GO" id="GO:0003676">
    <property type="term" value="F:nucleic acid binding"/>
    <property type="evidence" value="ECO:0007669"/>
    <property type="project" value="InterPro"/>
</dbReference>
<evidence type="ECO:0000259" key="9">
    <source>
        <dbReference type="PROSITE" id="PS51194"/>
    </source>
</evidence>
<dbReference type="SMART" id="SM00490">
    <property type="entry name" value="HELICc"/>
    <property type="match status" value="1"/>
</dbReference>
<dbReference type="InterPro" id="IPR050079">
    <property type="entry name" value="DEAD_box_RNA_helicase"/>
</dbReference>
<dbReference type="PANTHER" id="PTHR47959">
    <property type="entry name" value="ATP-DEPENDENT RNA HELICASE RHLE-RELATED"/>
    <property type="match status" value="1"/>
</dbReference>
<evidence type="ECO:0000259" key="10">
    <source>
        <dbReference type="PROSITE" id="PS51195"/>
    </source>
</evidence>
<evidence type="ECO:0000313" key="11">
    <source>
        <dbReference type="EMBL" id="BBK23073.1"/>
    </source>
</evidence>
<dbReference type="GO" id="GO:0003724">
    <property type="term" value="F:RNA helicase activity"/>
    <property type="evidence" value="ECO:0007669"/>
    <property type="project" value="InterPro"/>
</dbReference>
<dbReference type="Gene3D" id="3.40.50.300">
    <property type="entry name" value="P-loop containing nucleotide triphosphate hydrolases"/>
    <property type="match status" value="2"/>
</dbReference>
<keyword evidence="4 7" id="KW-0067">ATP-binding</keyword>